<dbReference type="AlphaFoldDB" id="A0A1E5XNU1"/>
<comment type="caution">
    <text evidence="3">The sequence shown here is derived from an EMBL/GenBank/DDBJ whole genome shotgun (WGS) entry which is preliminary data.</text>
</comment>
<dbReference type="Proteomes" id="UP000095463">
    <property type="component" value="Unassembled WGS sequence"/>
</dbReference>
<evidence type="ECO:0000256" key="1">
    <source>
        <dbReference type="ARBA" id="ARBA00022801"/>
    </source>
</evidence>
<evidence type="ECO:0000259" key="2">
    <source>
        <dbReference type="Pfam" id="PF00857"/>
    </source>
</evidence>
<feature type="domain" description="Isochorismatase-like" evidence="2">
    <location>
        <begin position="10"/>
        <end position="175"/>
    </location>
</feature>
<proteinExistence type="predicted"/>
<dbReference type="InterPro" id="IPR036380">
    <property type="entry name" value="Isochorismatase-like_sf"/>
</dbReference>
<dbReference type="OrthoDB" id="9794942at2"/>
<gene>
    <name evidence="3" type="ORF">VW23_022010</name>
</gene>
<dbReference type="PANTHER" id="PTHR43540:SF1">
    <property type="entry name" value="ISOCHORISMATASE HYDROLASE"/>
    <property type="match status" value="1"/>
</dbReference>
<evidence type="ECO:0000313" key="3">
    <source>
        <dbReference type="EMBL" id="OEO30272.1"/>
    </source>
</evidence>
<keyword evidence="1" id="KW-0378">Hydrolase</keyword>
<name>A0A1E5XNU1_9HYPH</name>
<organism evidence="3 4">
    <name type="scientific">Devosia insulae DS-56</name>
    <dbReference type="NCBI Taxonomy" id="1116389"/>
    <lineage>
        <taxon>Bacteria</taxon>
        <taxon>Pseudomonadati</taxon>
        <taxon>Pseudomonadota</taxon>
        <taxon>Alphaproteobacteria</taxon>
        <taxon>Hyphomicrobiales</taxon>
        <taxon>Devosiaceae</taxon>
        <taxon>Devosia</taxon>
    </lineage>
</organism>
<dbReference type="InterPro" id="IPR050272">
    <property type="entry name" value="Isochorismatase-like_hydrls"/>
</dbReference>
<dbReference type="RefSeq" id="WP_069910478.1">
    <property type="nucleotide sequence ID" value="NZ_LAJE02000219.1"/>
</dbReference>
<accession>A0A1E5XNU1</accession>
<dbReference type="EMBL" id="LAJE02000219">
    <property type="protein sequence ID" value="OEO30272.1"/>
    <property type="molecule type" value="Genomic_DNA"/>
</dbReference>
<dbReference type="GO" id="GO:0016787">
    <property type="term" value="F:hydrolase activity"/>
    <property type="evidence" value="ECO:0007669"/>
    <property type="project" value="UniProtKB-KW"/>
</dbReference>
<protein>
    <submittedName>
        <fullName evidence="3">Isochorismatase</fullName>
    </submittedName>
</protein>
<keyword evidence="4" id="KW-1185">Reference proteome</keyword>
<dbReference type="SUPFAM" id="SSF52499">
    <property type="entry name" value="Isochorismatase-like hydrolases"/>
    <property type="match status" value="1"/>
</dbReference>
<sequence length="181" mass="18524">MNQPSAQAPVIVVDLQTGMFDGKVAPPLLDADGIVARVRTILEWARVTGRKVAFIRQNSPVGDQLEPGAPGWHIWPALGQAADERTFDKTVTNAFSNPDLLSWVRAASAGDVIVVGAATGHCVAATVRGAAALGLAVTVVADAHSTGDRDGAAALIADHNRAFAAEGATVITTAELTGAAP</sequence>
<dbReference type="InterPro" id="IPR000868">
    <property type="entry name" value="Isochorismatase-like_dom"/>
</dbReference>
<reference evidence="3 4" key="1">
    <citation type="journal article" date="2015" name="Genome Announc.">
        <title>Genome Assemblies of Three Soil-Associated Devosia species: D. insulae, D. limi, and D. soli.</title>
        <authorList>
            <person name="Hassan Y.I."/>
            <person name="Lepp D."/>
            <person name="Zhou T."/>
        </authorList>
    </citation>
    <scope>NUCLEOTIDE SEQUENCE [LARGE SCALE GENOMIC DNA]</scope>
    <source>
        <strain evidence="3 4">DS-56</strain>
    </source>
</reference>
<dbReference type="PANTHER" id="PTHR43540">
    <property type="entry name" value="PEROXYUREIDOACRYLATE/UREIDOACRYLATE AMIDOHYDROLASE-RELATED"/>
    <property type="match status" value="1"/>
</dbReference>
<evidence type="ECO:0000313" key="4">
    <source>
        <dbReference type="Proteomes" id="UP000095463"/>
    </source>
</evidence>
<dbReference type="Gene3D" id="3.40.50.850">
    <property type="entry name" value="Isochorismatase-like"/>
    <property type="match status" value="1"/>
</dbReference>
<dbReference type="Pfam" id="PF00857">
    <property type="entry name" value="Isochorismatase"/>
    <property type="match status" value="1"/>
</dbReference>